<evidence type="ECO:0000313" key="6">
    <source>
        <dbReference type="EMBL" id="MFD2675342.1"/>
    </source>
</evidence>
<dbReference type="InterPro" id="IPR025996">
    <property type="entry name" value="MT1864/Rv1816-like_C"/>
</dbReference>
<dbReference type="PANTHER" id="PTHR30055:SF243">
    <property type="entry name" value="HTH-TYPE TRANSCRIPTIONAL REGULATOR RV1816"/>
    <property type="match status" value="1"/>
</dbReference>
<evidence type="ECO:0000256" key="2">
    <source>
        <dbReference type="ARBA" id="ARBA00023125"/>
    </source>
</evidence>
<protein>
    <submittedName>
        <fullName evidence="6">TetR/AcrR family transcriptional regulator</fullName>
    </submittedName>
</protein>
<comment type="caution">
    <text evidence="6">The sequence shown here is derived from an EMBL/GenBank/DDBJ whole genome shotgun (WGS) entry which is preliminary data.</text>
</comment>
<evidence type="ECO:0000256" key="3">
    <source>
        <dbReference type="ARBA" id="ARBA00023163"/>
    </source>
</evidence>
<sequence>MQREDIVRVAQQHMCEVGPGALSMRAIARDLGVSVGALYRHVTDRDALLTELIVSAYAALDQATRLDAAATEPRAQWHAMWQAARKWALEHPHEFDLIYGTPVIGYEAPQQTVDVAMQVPVRLLRLAAQGSGAIEHPLADSVPSAVATDLAEIQAWYAAHDDGEVPAPGVIWLTIRAWTELIGTISFELHGHYVGSIRGGEAYLRTVADAYAERLGL</sequence>
<accession>A0ABW5RMX0</accession>
<name>A0ABW5RMX0_9MICO</name>
<evidence type="ECO:0000259" key="5">
    <source>
        <dbReference type="PROSITE" id="PS50977"/>
    </source>
</evidence>
<organism evidence="6 7">
    <name type="scientific">Gulosibacter bifidus</name>
    <dbReference type="NCBI Taxonomy" id="272239"/>
    <lineage>
        <taxon>Bacteria</taxon>
        <taxon>Bacillati</taxon>
        <taxon>Actinomycetota</taxon>
        <taxon>Actinomycetes</taxon>
        <taxon>Micrococcales</taxon>
        <taxon>Microbacteriaceae</taxon>
        <taxon>Gulosibacter</taxon>
    </lineage>
</organism>
<dbReference type="InterPro" id="IPR036271">
    <property type="entry name" value="Tet_transcr_reg_TetR-rel_C_sf"/>
</dbReference>
<dbReference type="InterPro" id="IPR050109">
    <property type="entry name" value="HTH-type_TetR-like_transc_reg"/>
</dbReference>
<keyword evidence="1" id="KW-0805">Transcription regulation</keyword>
<dbReference type="RefSeq" id="WP_066058615.1">
    <property type="nucleotide sequence ID" value="NZ_JBHUNF010000004.1"/>
</dbReference>
<keyword evidence="3" id="KW-0804">Transcription</keyword>
<feature type="DNA-binding region" description="H-T-H motif" evidence="4">
    <location>
        <begin position="23"/>
        <end position="42"/>
    </location>
</feature>
<dbReference type="Proteomes" id="UP001597453">
    <property type="component" value="Unassembled WGS sequence"/>
</dbReference>
<dbReference type="EMBL" id="JBHUNF010000004">
    <property type="protein sequence ID" value="MFD2675342.1"/>
    <property type="molecule type" value="Genomic_DNA"/>
</dbReference>
<dbReference type="Pfam" id="PF13305">
    <property type="entry name" value="TetR_C_33"/>
    <property type="match status" value="1"/>
</dbReference>
<dbReference type="InterPro" id="IPR001647">
    <property type="entry name" value="HTH_TetR"/>
</dbReference>
<dbReference type="PANTHER" id="PTHR30055">
    <property type="entry name" value="HTH-TYPE TRANSCRIPTIONAL REGULATOR RUTR"/>
    <property type="match status" value="1"/>
</dbReference>
<dbReference type="Pfam" id="PF00440">
    <property type="entry name" value="TetR_N"/>
    <property type="match status" value="1"/>
</dbReference>
<dbReference type="PROSITE" id="PS50977">
    <property type="entry name" value="HTH_TETR_2"/>
    <property type="match status" value="1"/>
</dbReference>
<keyword evidence="2 4" id="KW-0238">DNA-binding</keyword>
<evidence type="ECO:0000313" key="7">
    <source>
        <dbReference type="Proteomes" id="UP001597453"/>
    </source>
</evidence>
<gene>
    <name evidence="6" type="ORF">ACFSUQ_08565</name>
</gene>
<reference evidence="7" key="1">
    <citation type="journal article" date="2019" name="Int. J. Syst. Evol. Microbiol.">
        <title>The Global Catalogue of Microorganisms (GCM) 10K type strain sequencing project: providing services to taxonomists for standard genome sequencing and annotation.</title>
        <authorList>
            <consortium name="The Broad Institute Genomics Platform"/>
            <consortium name="The Broad Institute Genome Sequencing Center for Infectious Disease"/>
            <person name="Wu L."/>
            <person name="Ma J."/>
        </authorList>
    </citation>
    <scope>NUCLEOTIDE SEQUENCE [LARGE SCALE GENOMIC DNA]</scope>
    <source>
        <strain evidence="7">TISTR 1511</strain>
    </source>
</reference>
<keyword evidence="7" id="KW-1185">Reference proteome</keyword>
<evidence type="ECO:0000256" key="1">
    <source>
        <dbReference type="ARBA" id="ARBA00023015"/>
    </source>
</evidence>
<dbReference type="SUPFAM" id="SSF46689">
    <property type="entry name" value="Homeodomain-like"/>
    <property type="match status" value="1"/>
</dbReference>
<feature type="domain" description="HTH tetR-type" evidence="5">
    <location>
        <begin position="1"/>
        <end position="60"/>
    </location>
</feature>
<dbReference type="InterPro" id="IPR009057">
    <property type="entry name" value="Homeodomain-like_sf"/>
</dbReference>
<proteinExistence type="predicted"/>
<dbReference type="SUPFAM" id="SSF48498">
    <property type="entry name" value="Tetracyclin repressor-like, C-terminal domain"/>
    <property type="match status" value="1"/>
</dbReference>
<dbReference type="Gene3D" id="1.10.357.10">
    <property type="entry name" value="Tetracycline Repressor, domain 2"/>
    <property type="match status" value="1"/>
</dbReference>
<evidence type="ECO:0000256" key="4">
    <source>
        <dbReference type="PROSITE-ProRule" id="PRU00335"/>
    </source>
</evidence>